<protein>
    <recommendedName>
        <fullName evidence="2">HIT domain-containing protein</fullName>
    </recommendedName>
</protein>
<feature type="non-terminal residue" evidence="3">
    <location>
        <position position="1"/>
    </location>
</feature>
<dbReference type="GO" id="GO:0009150">
    <property type="term" value="P:purine ribonucleotide metabolic process"/>
    <property type="evidence" value="ECO:0007669"/>
    <property type="project" value="TreeGrafter"/>
</dbReference>
<comment type="caution">
    <text evidence="3">The sequence shown here is derived from an EMBL/GenBank/DDBJ whole genome shotgun (WGS) entry which is preliminary data.</text>
</comment>
<dbReference type="GO" id="GO:0047627">
    <property type="term" value="F:adenylylsulfatase activity"/>
    <property type="evidence" value="ECO:0007669"/>
    <property type="project" value="TreeGrafter"/>
</dbReference>
<proteinExistence type="predicted"/>
<dbReference type="PROSITE" id="PS51084">
    <property type="entry name" value="HIT_2"/>
    <property type="match status" value="1"/>
</dbReference>
<dbReference type="SUPFAM" id="SSF54197">
    <property type="entry name" value="HIT-like"/>
    <property type="match status" value="1"/>
</dbReference>
<dbReference type="Gene3D" id="3.30.428.10">
    <property type="entry name" value="HIT-like"/>
    <property type="match status" value="1"/>
</dbReference>
<evidence type="ECO:0000256" key="1">
    <source>
        <dbReference type="PROSITE-ProRule" id="PRU00464"/>
    </source>
</evidence>
<dbReference type="EMBL" id="JAHRHJ020000009">
    <property type="protein sequence ID" value="KAH9303322.1"/>
    <property type="molecule type" value="Genomic_DNA"/>
</dbReference>
<dbReference type="PRINTS" id="PR00332">
    <property type="entry name" value="HISTRIAD"/>
</dbReference>
<feature type="domain" description="HIT" evidence="2">
    <location>
        <begin position="119"/>
        <end position="192"/>
    </location>
</feature>
<accession>A0AA38CSR9</accession>
<dbReference type="OMA" id="GVCCCEN"/>
<keyword evidence="4" id="KW-1185">Reference proteome</keyword>
<organism evidence="3 4">
    <name type="scientific">Taxus chinensis</name>
    <name type="common">Chinese yew</name>
    <name type="synonym">Taxus wallichiana var. chinensis</name>
    <dbReference type="NCBI Taxonomy" id="29808"/>
    <lineage>
        <taxon>Eukaryota</taxon>
        <taxon>Viridiplantae</taxon>
        <taxon>Streptophyta</taxon>
        <taxon>Embryophyta</taxon>
        <taxon>Tracheophyta</taxon>
        <taxon>Spermatophyta</taxon>
        <taxon>Pinopsida</taxon>
        <taxon>Pinidae</taxon>
        <taxon>Conifers II</taxon>
        <taxon>Cupressales</taxon>
        <taxon>Taxaceae</taxon>
        <taxon>Taxus</taxon>
    </lineage>
</organism>
<dbReference type="InterPro" id="IPR001310">
    <property type="entry name" value="Histidine_triad_HIT"/>
</dbReference>
<evidence type="ECO:0000313" key="4">
    <source>
        <dbReference type="Proteomes" id="UP000824469"/>
    </source>
</evidence>
<dbReference type="InterPro" id="IPR011146">
    <property type="entry name" value="HIT-like"/>
</dbReference>
<evidence type="ECO:0000313" key="3">
    <source>
        <dbReference type="EMBL" id="KAH9303322.1"/>
    </source>
</evidence>
<comment type="caution">
    <text evidence="1">Lacks conserved residue(s) required for the propagation of feature annotation.</text>
</comment>
<dbReference type="AlphaFoldDB" id="A0AA38CSR9"/>
<dbReference type="PANTHER" id="PTHR47670:SF1">
    <property type="entry name" value="ADENYLYLSULFATASE HINT3"/>
    <property type="match status" value="1"/>
</dbReference>
<evidence type="ECO:0000259" key="2">
    <source>
        <dbReference type="PROSITE" id="PS51084"/>
    </source>
</evidence>
<sequence length="192" mass="20530">MERRRLAIILSHLSVNTNRRRSCGDCGHMVSGALDREGCSGKDGDVINTDEIGVCCCENSTGSSNSVVKAKKLCVENEEGCEGKEYDVEGGCNEKNNGIVQSHMTRGRGIVTEDGKKCVFCDIIRGRAPALKLYEDETCLCILDINPLSHGHSLIIPKSHFSSLEVTPPAVAAAMCAVVPVLGNAIMKATCC</sequence>
<dbReference type="Proteomes" id="UP000824469">
    <property type="component" value="Unassembled WGS sequence"/>
</dbReference>
<dbReference type="Pfam" id="PF01230">
    <property type="entry name" value="HIT"/>
    <property type="match status" value="1"/>
</dbReference>
<reference evidence="3 4" key="1">
    <citation type="journal article" date="2021" name="Nat. Plants">
        <title>The Taxus genome provides insights into paclitaxel biosynthesis.</title>
        <authorList>
            <person name="Xiong X."/>
            <person name="Gou J."/>
            <person name="Liao Q."/>
            <person name="Li Y."/>
            <person name="Zhou Q."/>
            <person name="Bi G."/>
            <person name="Li C."/>
            <person name="Du R."/>
            <person name="Wang X."/>
            <person name="Sun T."/>
            <person name="Guo L."/>
            <person name="Liang H."/>
            <person name="Lu P."/>
            <person name="Wu Y."/>
            <person name="Zhang Z."/>
            <person name="Ro D.K."/>
            <person name="Shang Y."/>
            <person name="Huang S."/>
            <person name="Yan J."/>
        </authorList>
    </citation>
    <scope>NUCLEOTIDE SEQUENCE [LARGE SCALE GENOMIC DNA]</scope>
    <source>
        <strain evidence="3">Ta-2019</strain>
    </source>
</reference>
<dbReference type="GO" id="GO:0006790">
    <property type="term" value="P:sulfur compound metabolic process"/>
    <property type="evidence" value="ECO:0007669"/>
    <property type="project" value="TreeGrafter"/>
</dbReference>
<dbReference type="InterPro" id="IPR036265">
    <property type="entry name" value="HIT-like_sf"/>
</dbReference>
<gene>
    <name evidence="3" type="ORF">KI387_014905</name>
</gene>
<dbReference type="PANTHER" id="PTHR47670">
    <property type="entry name" value="ADENYLYLSULFATASE HINT3"/>
    <property type="match status" value="1"/>
</dbReference>
<name>A0AA38CSR9_TAXCH</name>